<dbReference type="AlphaFoldDB" id="A0A9Q0EF99"/>
<dbReference type="EMBL" id="JANIIK010000044">
    <property type="protein sequence ID" value="KAJ3604295.1"/>
    <property type="molecule type" value="Genomic_DNA"/>
</dbReference>
<sequence length="154" mass="16507">MARRLFGEGGTFSKREADELQKVLERSSQRTDALKDSLRVDMEALESSSLEQVKEAVDRLEEKLSHLLVEMRIGSGPPSSLSLADGTTTSTVTMATNNKPITTVSANATSAVTVATSSSGQTWVTVEPCLDATTTAGSVRSRYTRTSSCTETEL</sequence>
<keyword evidence="3" id="KW-1185">Reference proteome</keyword>
<feature type="coiled-coil region" evidence="1">
    <location>
        <begin position="17"/>
        <end position="70"/>
    </location>
</feature>
<evidence type="ECO:0000313" key="2">
    <source>
        <dbReference type="EMBL" id="KAJ3604295.1"/>
    </source>
</evidence>
<protein>
    <submittedName>
        <fullName evidence="2">Uncharacterized protein</fullName>
    </submittedName>
</protein>
<comment type="caution">
    <text evidence="2">The sequence shown here is derived from an EMBL/GenBank/DDBJ whole genome shotgun (WGS) entry which is preliminary data.</text>
</comment>
<organism evidence="2 3">
    <name type="scientific">Muraenolepis orangiensis</name>
    <name type="common">Patagonian moray cod</name>
    <dbReference type="NCBI Taxonomy" id="630683"/>
    <lineage>
        <taxon>Eukaryota</taxon>
        <taxon>Metazoa</taxon>
        <taxon>Chordata</taxon>
        <taxon>Craniata</taxon>
        <taxon>Vertebrata</taxon>
        <taxon>Euteleostomi</taxon>
        <taxon>Actinopterygii</taxon>
        <taxon>Neopterygii</taxon>
        <taxon>Teleostei</taxon>
        <taxon>Neoteleostei</taxon>
        <taxon>Acanthomorphata</taxon>
        <taxon>Zeiogadaria</taxon>
        <taxon>Gadariae</taxon>
        <taxon>Gadiformes</taxon>
        <taxon>Muraenolepidoidei</taxon>
        <taxon>Muraenolepididae</taxon>
        <taxon>Muraenolepis</taxon>
    </lineage>
</organism>
<reference evidence="2" key="1">
    <citation type="submission" date="2022-07" db="EMBL/GenBank/DDBJ databases">
        <title>Chromosome-level genome of Muraenolepis orangiensis.</title>
        <authorList>
            <person name="Kim J."/>
        </authorList>
    </citation>
    <scope>NUCLEOTIDE SEQUENCE</scope>
    <source>
        <strain evidence="2">KU_S4_2022</strain>
        <tissue evidence="2">Muscle</tissue>
    </source>
</reference>
<keyword evidence="1" id="KW-0175">Coiled coil</keyword>
<proteinExistence type="predicted"/>
<evidence type="ECO:0000256" key="1">
    <source>
        <dbReference type="SAM" id="Coils"/>
    </source>
</evidence>
<gene>
    <name evidence="2" type="ORF">NHX12_029036</name>
</gene>
<accession>A0A9Q0EF99</accession>
<dbReference type="Proteomes" id="UP001148018">
    <property type="component" value="Unassembled WGS sequence"/>
</dbReference>
<evidence type="ECO:0000313" key="3">
    <source>
        <dbReference type="Proteomes" id="UP001148018"/>
    </source>
</evidence>
<name>A0A9Q0EF99_9TELE</name>
<dbReference type="OrthoDB" id="431588at2759"/>